<keyword evidence="4" id="KW-0646">Protease inhibitor</keyword>
<keyword evidence="6" id="KW-0732">Signal</keyword>
<dbReference type="InParanoid" id="T1FTY8"/>
<dbReference type="CTD" id="20212285"/>
<dbReference type="GeneID" id="20212285"/>
<dbReference type="EMBL" id="KB096864">
    <property type="protein sequence ID" value="ESO00833.1"/>
    <property type="molecule type" value="Genomic_DNA"/>
</dbReference>
<sequence>MKTAFLLLSIIFGVGMLLAVVAESKGVYRGFRGGSVCESVSCGGGCPNSGFKSDPNGCQTCRCNNPCAEIKCINDKCTSNGDAANCDEGTA</sequence>
<dbReference type="SUPFAM" id="SSF57262">
    <property type="entry name" value="Leech antihemostatic proteins"/>
    <property type="match status" value="1"/>
</dbReference>
<evidence type="ECO:0000259" key="7">
    <source>
        <dbReference type="Pfam" id="PF02822"/>
    </source>
</evidence>
<gene>
    <name evidence="9" type="primary">20212285</name>
    <name evidence="8" type="ORF">HELRODRAFT_192441</name>
</gene>
<organism evidence="9 10">
    <name type="scientific">Helobdella robusta</name>
    <name type="common">Californian leech</name>
    <dbReference type="NCBI Taxonomy" id="6412"/>
    <lineage>
        <taxon>Eukaryota</taxon>
        <taxon>Metazoa</taxon>
        <taxon>Spiralia</taxon>
        <taxon>Lophotrochozoa</taxon>
        <taxon>Annelida</taxon>
        <taxon>Clitellata</taxon>
        <taxon>Hirudinea</taxon>
        <taxon>Rhynchobdellida</taxon>
        <taxon>Glossiphoniidae</taxon>
        <taxon>Helobdella</taxon>
    </lineage>
</organism>
<evidence type="ECO:0000256" key="2">
    <source>
        <dbReference type="ARBA" id="ARBA00008768"/>
    </source>
</evidence>
<dbReference type="GO" id="GO:0004867">
    <property type="term" value="F:serine-type endopeptidase inhibitor activity"/>
    <property type="evidence" value="ECO:0007669"/>
    <property type="project" value="UniProtKB-KW"/>
</dbReference>
<evidence type="ECO:0000313" key="8">
    <source>
        <dbReference type="EMBL" id="ESO00833.1"/>
    </source>
</evidence>
<dbReference type="AlphaFoldDB" id="T1FTY8"/>
<keyword evidence="5" id="KW-0722">Serine protease inhibitor</keyword>
<dbReference type="EMBL" id="AMQM01005221">
    <property type="status" value="NOT_ANNOTATED_CDS"/>
    <property type="molecule type" value="Genomic_DNA"/>
</dbReference>
<feature type="chain" id="PRO_5010980954" description="Antistasin-like domain-containing protein" evidence="6">
    <location>
        <begin position="20"/>
        <end position="91"/>
    </location>
</feature>
<evidence type="ECO:0000313" key="10">
    <source>
        <dbReference type="Proteomes" id="UP000015101"/>
    </source>
</evidence>
<dbReference type="KEGG" id="hro:HELRODRAFT_192441"/>
<comment type="subcellular location">
    <subcellularLocation>
        <location evidence="1">Secreted</location>
    </subcellularLocation>
</comment>
<dbReference type="Pfam" id="PF02822">
    <property type="entry name" value="Antistasin"/>
    <property type="match status" value="1"/>
</dbReference>
<evidence type="ECO:0000313" key="9">
    <source>
        <dbReference type="EnsemblMetazoa" id="HelroP192441"/>
    </source>
</evidence>
<evidence type="ECO:0000256" key="1">
    <source>
        <dbReference type="ARBA" id="ARBA00004613"/>
    </source>
</evidence>
<dbReference type="EnsemblMetazoa" id="HelroT192441">
    <property type="protein sequence ID" value="HelroP192441"/>
    <property type="gene ID" value="HelroG192441"/>
</dbReference>
<keyword evidence="3" id="KW-0964">Secreted</keyword>
<reference evidence="10" key="1">
    <citation type="submission" date="2012-12" db="EMBL/GenBank/DDBJ databases">
        <authorList>
            <person name="Hellsten U."/>
            <person name="Grimwood J."/>
            <person name="Chapman J.A."/>
            <person name="Shapiro H."/>
            <person name="Aerts A."/>
            <person name="Otillar R.P."/>
            <person name="Terry A.Y."/>
            <person name="Boore J.L."/>
            <person name="Simakov O."/>
            <person name="Marletaz F."/>
            <person name="Cho S.-J."/>
            <person name="Edsinger-Gonzales E."/>
            <person name="Havlak P."/>
            <person name="Kuo D.-H."/>
            <person name="Larsson T."/>
            <person name="Lv J."/>
            <person name="Arendt D."/>
            <person name="Savage R."/>
            <person name="Osoegawa K."/>
            <person name="de Jong P."/>
            <person name="Lindberg D.R."/>
            <person name="Seaver E.C."/>
            <person name="Weisblat D.A."/>
            <person name="Putnam N.H."/>
            <person name="Grigoriev I.V."/>
            <person name="Rokhsar D.S."/>
        </authorList>
    </citation>
    <scope>NUCLEOTIDE SEQUENCE</scope>
</reference>
<dbReference type="InterPro" id="IPR011061">
    <property type="entry name" value="Hirudin/antistatin"/>
</dbReference>
<evidence type="ECO:0000256" key="5">
    <source>
        <dbReference type="ARBA" id="ARBA00022900"/>
    </source>
</evidence>
<dbReference type="RefSeq" id="XP_009021004.1">
    <property type="nucleotide sequence ID" value="XM_009022756.1"/>
</dbReference>
<proteinExistence type="inferred from homology"/>
<dbReference type="InterPro" id="IPR004094">
    <property type="entry name" value="Antistasin-like"/>
</dbReference>
<feature type="signal peptide" evidence="6">
    <location>
        <begin position="1"/>
        <end position="19"/>
    </location>
</feature>
<evidence type="ECO:0000256" key="6">
    <source>
        <dbReference type="SAM" id="SignalP"/>
    </source>
</evidence>
<protein>
    <recommendedName>
        <fullName evidence="7">Antistasin-like domain-containing protein</fullName>
    </recommendedName>
</protein>
<evidence type="ECO:0000256" key="4">
    <source>
        <dbReference type="ARBA" id="ARBA00022690"/>
    </source>
</evidence>
<dbReference type="GO" id="GO:0005576">
    <property type="term" value="C:extracellular region"/>
    <property type="evidence" value="ECO:0007669"/>
    <property type="project" value="UniProtKB-SubCell"/>
</dbReference>
<comment type="similarity">
    <text evidence="2">Belongs to the protease inhibitor I15 (antistasin) family.</text>
</comment>
<reference evidence="9" key="3">
    <citation type="submission" date="2015-06" db="UniProtKB">
        <authorList>
            <consortium name="EnsemblMetazoa"/>
        </authorList>
    </citation>
    <scope>IDENTIFICATION</scope>
</reference>
<accession>T1FTY8</accession>
<keyword evidence="10" id="KW-1185">Reference proteome</keyword>
<feature type="domain" description="Antistasin-like" evidence="7">
    <location>
        <begin position="37"/>
        <end position="63"/>
    </location>
</feature>
<dbReference type="Proteomes" id="UP000015101">
    <property type="component" value="Unassembled WGS sequence"/>
</dbReference>
<evidence type="ECO:0000256" key="3">
    <source>
        <dbReference type="ARBA" id="ARBA00022525"/>
    </source>
</evidence>
<dbReference type="Gene3D" id="2.10.22.10">
    <property type="entry name" value="Antistasin, domain 1"/>
    <property type="match status" value="1"/>
</dbReference>
<dbReference type="HOGENOM" id="CLU_2429492_0_0_1"/>
<reference evidence="8 10" key="2">
    <citation type="journal article" date="2013" name="Nature">
        <title>Insights into bilaterian evolution from three spiralian genomes.</title>
        <authorList>
            <person name="Simakov O."/>
            <person name="Marletaz F."/>
            <person name="Cho S.J."/>
            <person name="Edsinger-Gonzales E."/>
            <person name="Havlak P."/>
            <person name="Hellsten U."/>
            <person name="Kuo D.H."/>
            <person name="Larsson T."/>
            <person name="Lv J."/>
            <person name="Arendt D."/>
            <person name="Savage R."/>
            <person name="Osoegawa K."/>
            <person name="de Jong P."/>
            <person name="Grimwood J."/>
            <person name="Chapman J.A."/>
            <person name="Shapiro H."/>
            <person name="Aerts A."/>
            <person name="Otillar R.P."/>
            <person name="Terry A.Y."/>
            <person name="Boore J.L."/>
            <person name="Grigoriev I.V."/>
            <person name="Lindberg D.R."/>
            <person name="Seaver E.C."/>
            <person name="Weisblat D.A."/>
            <person name="Putnam N.H."/>
            <person name="Rokhsar D.S."/>
        </authorList>
    </citation>
    <scope>NUCLEOTIDE SEQUENCE</scope>
</reference>
<name>T1FTY8_HELRO</name>
<dbReference type="OrthoDB" id="406800at2759"/>